<evidence type="ECO:0000256" key="1">
    <source>
        <dbReference type="SAM" id="MobiDB-lite"/>
    </source>
</evidence>
<dbReference type="Proteomes" id="UP000887563">
    <property type="component" value="Unplaced"/>
</dbReference>
<feature type="compositionally biased region" description="Polar residues" evidence="1">
    <location>
        <begin position="1"/>
        <end position="10"/>
    </location>
</feature>
<dbReference type="AlphaFoldDB" id="A0A914KRH6"/>
<evidence type="ECO:0000313" key="3">
    <source>
        <dbReference type="WBParaSite" id="Minc3s00065g03297"/>
    </source>
</evidence>
<name>A0A914KRH6_MELIC</name>
<evidence type="ECO:0000313" key="2">
    <source>
        <dbReference type="Proteomes" id="UP000887563"/>
    </source>
</evidence>
<feature type="compositionally biased region" description="Polar residues" evidence="1">
    <location>
        <begin position="40"/>
        <end position="60"/>
    </location>
</feature>
<keyword evidence="2" id="KW-1185">Reference proteome</keyword>
<protein>
    <submittedName>
        <fullName evidence="3">Uncharacterized protein</fullName>
    </submittedName>
</protein>
<dbReference type="WBParaSite" id="Minc3s00065g03297">
    <property type="protein sequence ID" value="Minc3s00065g03297"/>
    <property type="gene ID" value="Minc3s00065g03297"/>
</dbReference>
<organism evidence="2 3">
    <name type="scientific">Meloidogyne incognita</name>
    <name type="common">Southern root-knot nematode worm</name>
    <name type="synonym">Oxyuris incognita</name>
    <dbReference type="NCBI Taxonomy" id="6306"/>
    <lineage>
        <taxon>Eukaryota</taxon>
        <taxon>Metazoa</taxon>
        <taxon>Ecdysozoa</taxon>
        <taxon>Nematoda</taxon>
        <taxon>Chromadorea</taxon>
        <taxon>Rhabditida</taxon>
        <taxon>Tylenchina</taxon>
        <taxon>Tylenchomorpha</taxon>
        <taxon>Tylenchoidea</taxon>
        <taxon>Meloidogynidae</taxon>
        <taxon>Meloidogyninae</taxon>
        <taxon>Meloidogyne</taxon>
        <taxon>Meloidogyne incognita group</taxon>
    </lineage>
</organism>
<accession>A0A914KRH6</accession>
<sequence length="174" mass="19643">MSSYQSTIEATSPMKMPARPRNPKQKEELQADARRIPYTVRQNSNKARLQTNARRTPTNAEANARTFPQHLTEHPHIVARIFRTGAGLFPRTLAGTFLHATKTHATRLKDARNMPKGTCAFDVGEESSTSAPTAKNMISFLKLKKTQTNVLKQNQIDEVQMQQLLWLQSIQSTE</sequence>
<feature type="region of interest" description="Disordered" evidence="1">
    <location>
        <begin position="1"/>
        <end position="60"/>
    </location>
</feature>
<reference evidence="3" key="1">
    <citation type="submission" date="2022-11" db="UniProtKB">
        <authorList>
            <consortium name="WormBaseParasite"/>
        </authorList>
    </citation>
    <scope>IDENTIFICATION</scope>
</reference>
<feature type="compositionally biased region" description="Basic and acidic residues" evidence="1">
    <location>
        <begin position="24"/>
        <end position="35"/>
    </location>
</feature>
<proteinExistence type="predicted"/>